<dbReference type="Pfam" id="PF00701">
    <property type="entry name" value="DHDPS"/>
    <property type="match status" value="1"/>
</dbReference>
<protein>
    <submittedName>
        <fullName evidence="2">Uncharacterized protein</fullName>
    </submittedName>
</protein>
<reference evidence="2" key="1">
    <citation type="submission" date="2023-08" db="EMBL/GenBank/DDBJ databases">
        <title>Black Yeasts Isolated from many extreme environments.</title>
        <authorList>
            <person name="Coleine C."/>
            <person name="Stajich J.E."/>
            <person name="Selbmann L."/>
        </authorList>
    </citation>
    <scope>NUCLEOTIDE SEQUENCE</scope>
    <source>
        <strain evidence="2">CCFEE 5401</strain>
    </source>
</reference>
<organism evidence="2 3">
    <name type="scientific">Meristemomyces frigidus</name>
    <dbReference type="NCBI Taxonomy" id="1508187"/>
    <lineage>
        <taxon>Eukaryota</taxon>
        <taxon>Fungi</taxon>
        <taxon>Dikarya</taxon>
        <taxon>Ascomycota</taxon>
        <taxon>Pezizomycotina</taxon>
        <taxon>Dothideomycetes</taxon>
        <taxon>Dothideomycetidae</taxon>
        <taxon>Mycosphaerellales</taxon>
        <taxon>Teratosphaeriaceae</taxon>
        <taxon>Meristemomyces</taxon>
    </lineage>
</organism>
<dbReference type="PANTHER" id="PTHR12128">
    <property type="entry name" value="DIHYDRODIPICOLINATE SYNTHASE"/>
    <property type="match status" value="1"/>
</dbReference>
<sequence>MDEFPRSIGKDHRFEVIDGFIDILVPSTLVSAAGAISGLPNVAPRTCVRLWELCNSTNEGDKAEARRLRNVVALADGVAIGIGIAGMKQILHRKFGYGKNPRRPLLPMEEARADVVLNDLYIRALMEEEPAVQNEPGR</sequence>
<dbReference type="InterPro" id="IPR013785">
    <property type="entry name" value="Aldolase_TIM"/>
</dbReference>
<evidence type="ECO:0000256" key="1">
    <source>
        <dbReference type="ARBA" id="ARBA00023239"/>
    </source>
</evidence>
<dbReference type="Gene3D" id="3.20.20.70">
    <property type="entry name" value="Aldolase class I"/>
    <property type="match status" value="1"/>
</dbReference>
<dbReference type="SUPFAM" id="SSF51569">
    <property type="entry name" value="Aldolase"/>
    <property type="match status" value="1"/>
</dbReference>
<evidence type="ECO:0000313" key="3">
    <source>
        <dbReference type="Proteomes" id="UP001310890"/>
    </source>
</evidence>
<name>A0AAN7TE61_9PEZI</name>
<dbReference type="GO" id="GO:0008840">
    <property type="term" value="F:4-hydroxy-tetrahydrodipicolinate synthase activity"/>
    <property type="evidence" value="ECO:0007669"/>
    <property type="project" value="TreeGrafter"/>
</dbReference>
<dbReference type="AlphaFoldDB" id="A0AAN7TE61"/>
<evidence type="ECO:0000313" key="2">
    <source>
        <dbReference type="EMBL" id="KAK5111114.1"/>
    </source>
</evidence>
<dbReference type="EMBL" id="JAVRRL010000042">
    <property type="protein sequence ID" value="KAK5111114.1"/>
    <property type="molecule type" value="Genomic_DNA"/>
</dbReference>
<dbReference type="InterPro" id="IPR002220">
    <property type="entry name" value="DapA-like"/>
</dbReference>
<keyword evidence="1" id="KW-0456">Lyase</keyword>
<comment type="caution">
    <text evidence="2">The sequence shown here is derived from an EMBL/GenBank/DDBJ whole genome shotgun (WGS) entry which is preliminary data.</text>
</comment>
<dbReference type="Proteomes" id="UP001310890">
    <property type="component" value="Unassembled WGS sequence"/>
</dbReference>
<dbReference type="PANTHER" id="PTHR12128:SF66">
    <property type="entry name" value="4-HYDROXY-2-OXOGLUTARATE ALDOLASE, MITOCHONDRIAL"/>
    <property type="match status" value="1"/>
</dbReference>
<gene>
    <name evidence="2" type="ORF">LTR62_005313</name>
</gene>
<proteinExistence type="predicted"/>
<accession>A0AAN7TE61</accession>